<accession>A0A4R2KND3</accession>
<sequence>MGALFISMYRTLGKYKKYSLTAVILENSVKMKMNIHLNSYKNLYLTF</sequence>
<gene>
    <name evidence="1" type="ORF">EV214_10948</name>
</gene>
<evidence type="ECO:0000313" key="1">
    <source>
        <dbReference type="EMBL" id="TCO75213.1"/>
    </source>
</evidence>
<dbReference type="Proteomes" id="UP000294919">
    <property type="component" value="Unassembled WGS sequence"/>
</dbReference>
<dbReference type="AlphaFoldDB" id="A0A4R2KND3"/>
<evidence type="ECO:0000313" key="2">
    <source>
        <dbReference type="Proteomes" id="UP000294919"/>
    </source>
</evidence>
<dbReference type="EMBL" id="SLWV01000009">
    <property type="protein sequence ID" value="TCO75213.1"/>
    <property type="molecule type" value="Genomic_DNA"/>
</dbReference>
<keyword evidence="2" id="KW-1185">Reference proteome</keyword>
<comment type="caution">
    <text evidence="1">The sequence shown here is derived from an EMBL/GenBank/DDBJ whole genome shotgun (WGS) entry which is preliminary data.</text>
</comment>
<organism evidence="1 2">
    <name type="scientific">Marinisporobacter balticus</name>
    <dbReference type="NCBI Taxonomy" id="2018667"/>
    <lineage>
        <taxon>Bacteria</taxon>
        <taxon>Bacillati</taxon>
        <taxon>Bacillota</taxon>
        <taxon>Clostridia</taxon>
        <taxon>Peptostreptococcales</taxon>
        <taxon>Thermotaleaceae</taxon>
        <taxon>Marinisporobacter</taxon>
    </lineage>
</organism>
<protein>
    <submittedName>
        <fullName evidence="1">Uncharacterized protein</fullName>
    </submittedName>
</protein>
<proteinExistence type="predicted"/>
<reference evidence="1 2" key="1">
    <citation type="submission" date="2019-03" db="EMBL/GenBank/DDBJ databases">
        <title>Genomic Encyclopedia of Type Strains, Phase IV (KMG-IV): sequencing the most valuable type-strain genomes for metagenomic binning, comparative biology and taxonomic classification.</title>
        <authorList>
            <person name="Goeker M."/>
        </authorList>
    </citation>
    <scope>NUCLEOTIDE SEQUENCE [LARGE SCALE GENOMIC DNA]</scope>
    <source>
        <strain evidence="1 2">DSM 102940</strain>
    </source>
</reference>
<name>A0A4R2KND3_9FIRM</name>